<feature type="signal peptide" evidence="1">
    <location>
        <begin position="1"/>
        <end position="21"/>
    </location>
</feature>
<evidence type="ECO:0008006" key="4">
    <source>
        <dbReference type="Google" id="ProtNLM"/>
    </source>
</evidence>
<dbReference type="AlphaFoldDB" id="A0A929PVB6"/>
<name>A0A929PVB6_9SPHI</name>
<dbReference type="EMBL" id="JADFFL010000001">
    <property type="protein sequence ID" value="MBE9660964.1"/>
    <property type="molecule type" value="Genomic_DNA"/>
</dbReference>
<feature type="chain" id="PRO_5037182338" description="BACON domain-containing protein" evidence="1">
    <location>
        <begin position="22"/>
        <end position="130"/>
    </location>
</feature>
<organism evidence="2 3">
    <name type="scientific">Mucilaginibacter myungsuensis</name>
    <dbReference type="NCBI Taxonomy" id="649104"/>
    <lineage>
        <taxon>Bacteria</taxon>
        <taxon>Pseudomonadati</taxon>
        <taxon>Bacteroidota</taxon>
        <taxon>Sphingobacteriia</taxon>
        <taxon>Sphingobacteriales</taxon>
        <taxon>Sphingobacteriaceae</taxon>
        <taxon>Mucilaginibacter</taxon>
    </lineage>
</organism>
<reference evidence="2" key="1">
    <citation type="submission" date="2020-10" db="EMBL/GenBank/DDBJ databases">
        <title>Mucilaginibacter mali sp. nov., isolated from rhizosphere soil of apple orchard.</title>
        <authorList>
            <person name="Lee J.-S."/>
            <person name="Kim H.S."/>
            <person name="Kim J.-S."/>
        </authorList>
    </citation>
    <scope>NUCLEOTIDE SEQUENCE</scope>
    <source>
        <strain evidence="2">KCTC 22746</strain>
    </source>
</reference>
<dbReference type="Proteomes" id="UP000622475">
    <property type="component" value="Unassembled WGS sequence"/>
</dbReference>
<comment type="caution">
    <text evidence="2">The sequence shown here is derived from an EMBL/GenBank/DDBJ whole genome shotgun (WGS) entry which is preliminary data.</text>
</comment>
<dbReference type="PROSITE" id="PS51257">
    <property type="entry name" value="PROKAR_LIPOPROTEIN"/>
    <property type="match status" value="1"/>
</dbReference>
<keyword evidence="1" id="KW-0732">Signal</keyword>
<dbReference type="RefSeq" id="WP_194110149.1">
    <property type="nucleotide sequence ID" value="NZ_JADFFL010000001.1"/>
</dbReference>
<keyword evidence="3" id="KW-1185">Reference proteome</keyword>
<accession>A0A929PVB6</accession>
<gene>
    <name evidence="2" type="ORF">IRJ16_03635</name>
</gene>
<sequence>MKRSFLLFLACFALLATSCKKTNNVVVPNETYFIDVRANDWSTSDGGRTYSASYQMPAIDADVNQNWAIVSYATFGGGVYEQLPQVYNGIAYSYTHSVGNITLETQASDGSTVITKPGAFTVKVVLIPSN</sequence>
<evidence type="ECO:0000256" key="1">
    <source>
        <dbReference type="SAM" id="SignalP"/>
    </source>
</evidence>
<evidence type="ECO:0000313" key="2">
    <source>
        <dbReference type="EMBL" id="MBE9660964.1"/>
    </source>
</evidence>
<proteinExistence type="predicted"/>
<protein>
    <recommendedName>
        <fullName evidence="4">BACON domain-containing protein</fullName>
    </recommendedName>
</protein>
<evidence type="ECO:0000313" key="3">
    <source>
        <dbReference type="Proteomes" id="UP000622475"/>
    </source>
</evidence>